<dbReference type="InParanoid" id="A0A067RX39"/>
<dbReference type="AlphaFoldDB" id="A0A067RX39"/>
<dbReference type="eggNOG" id="KOG4306">
    <property type="taxonomic scope" value="Eukaryota"/>
</dbReference>
<dbReference type="Proteomes" id="UP000027135">
    <property type="component" value="Unassembled WGS sequence"/>
</dbReference>
<dbReference type="PROSITE" id="PS50007">
    <property type="entry name" value="PIPLC_X_DOMAIN"/>
    <property type="match status" value="1"/>
</dbReference>
<reference evidence="3 4" key="1">
    <citation type="journal article" date="2014" name="Nat. Commun.">
        <title>Molecular traces of alternative social organization in a termite genome.</title>
        <authorList>
            <person name="Terrapon N."/>
            <person name="Li C."/>
            <person name="Robertson H.M."/>
            <person name="Ji L."/>
            <person name="Meng X."/>
            <person name="Booth W."/>
            <person name="Chen Z."/>
            <person name="Childers C.P."/>
            <person name="Glastad K.M."/>
            <person name="Gokhale K."/>
            <person name="Gowin J."/>
            <person name="Gronenberg W."/>
            <person name="Hermansen R.A."/>
            <person name="Hu H."/>
            <person name="Hunt B.G."/>
            <person name="Huylmans A.K."/>
            <person name="Khalil S.M."/>
            <person name="Mitchell R.D."/>
            <person name="Munoz-Torres M.C."/>
            <person name="Mustard J.A."/>
            <person name="Pan H."/>
            <person name="Reese J.T."/>
            <person name="Scharf M.E."/>
            <person name="Sun F."/>
            <person name="Vogel H."/>
            <person name="Xiao J."/>
            <person name="Yang W."/>
            <person name="Yang Z."/>
            <person name="Yang Z."/>
            <person name="Zhou J."/>
            <person name="Zhu J."/>
            <person name="Brent C.S."/>
            <person name="Elsik C.G."/>
            <person name="Goodisman M.A."/>
            <person name="Liberles D.A."/>
            <person name="Roe R.M."/>
            <person name="Vargo E.L."/>
            <person name="Vilcinskas A."/>
            <person name="Wang J."/>
            <person name="Bornberg-Bauer E."/>
            <person name="Korb J."/>
            <person name="Zhang G."/>
            <person name="Liebig J."/>
        </authorList>
    </citation>
    <scope>NUCLEOTIDE SEQUENCE [LARGE SCALE GENOMIC DNA]</scope>
    <source>
        <tissue evidence="3">Whole organism</tissue>
    </source>
</reference>
<feature type="chain" id="PRO_5001645523" evidence="1">
    <location>
        <begin position="17"/>
        <end position="426"/>
    </location>
</feature>
<feature type="signal peptide" evidence="1">
    <location>
        <begin position="1"/>
        <end position="16"/>
    </location>
</feature>
<dbReference type="InterPro" id="IPR017946">
    <property type="entry name" value="PLC-like_Pdiesterase_TIM-brl"/>
</dbReference>
<accession>A0A067RX39</accession>
<dbReference type="EMBL" id="KK852411">
    <property type="protein sequence ID" value="KDR24464.1"/>
    <property type="molecule type" value="Genomic_DNA"/>
</dbReference>
<evidence type="ECO:0000313" key="4">
    <source>
        <dbReference type="Proteomes" id="UP000027135"/>
    </source>
</evidence>
<evidence type="ECO:0000259" key="2">
    <source>
        <dbReference type="SMART" id="SM00148"/>
    </source>
</evidence>
<dbReference type="SMART" id="SM00148">
    <property type="entry name" value="PLCXc"/>
    <property type="match status" value="1"/>
</dbReference>
<evidence type="ECO:0000256" key="1">
    <source>
        <dbReference type="SAM" id="SignalP"/>
    </source>
</evidence>
<dbReference type="GO" id="GO:0006629">
    <property type="term" value="P:lipid metabolic process"/>
    <property type="evidence" value="ECO:0007669"/>
    <property type="project" value="InterPro"/>
</dbReference>
<dbReference type="OrthoDB" id="1046782at2759"/>
<sequence length="426" mass="47896">MWKYSLLFVLLHFVTGGIVRRCSTSSFADPSQQLQVSIIVSSVPKDKVARRLILSWDNASPVDGEWIGLFNEEPSSSSVPLFVVQPQSSSGWVETNSHETASPSHDLGYIKRCLGFWVAYVSADNSTVVASSCLQTEPTWMSDLEAELSPLLLRQIFLPGTHDTGAYEEYNSSSESNLIVKYTITQEDDILSQLINGVRYLDIRAAYYPDTDEVWFVNHGLIRIHPLQSVFDDVRTFLQNTNEIVILDFHGFPVGFGSGLAVHEKLLELLKNEFGDFAAPSSLTWNVQLGDIWSTKRRLLLTYNDGAMVERSEILWPAVSHQWGDVQTLDNLYKYLSGVMNNPPNDKGWSAMAELTPTTLQVITDELGGLRRMSEMVNQNVTTWYRGIWGQTVNIVAADFFRGTRLVEAAIDWNQIRAQQLACSIQ</sequence>
<keyword evidence="1" id="KW-0732">Signal</keyword>
<protein>
    <submittedName>
        <fullName evidence="3">PI-PLC X domain-containing protein 1</fullName>
    </submittedName>
</protein>
<keyword evidence="4" id="KW-1185">Reference proteome</keyword>
<organism evidence="3 4">
    <name type="scientific">Zootermopsis nevadensis</name>
    <name type="common">Dampwood termite</name>
    <dbReference type="NCBI Taxonomy" id="136037"/>
    <lineage>
        <taxon>Eukaryota</taxon>
        <taxon>Metazoa</taxon>
        <taxon>Ecdysozoa</taxon>
        <taxon>Arthropoda</taxon>
        <taxon>Hexapoda</taxon>
        <taxon>Insecta</taxon>
        <taxon>Pterygota</taxon>
        <taxon>Neoptera</taxon>
        <taxon>Polyneoptera</taxon>
        <taxon>Dictyoptera</taxon>
        <taxon>Blattodea</taxon>
        <taxon>Blattoidea</taxon>
        <taxon>Termitoidae</taxon>
        <taxon>Termopsidae</taxon>
        <taxon>Zootermopsis</taxon>
    </lineage>
</organism>
<gene>
    <name evidence="3" type="ORF">L798_00114</name>
</gene>
<dbReference type="GO" id="GO:0008081">
    <property type="term" value="F:phosphoric diester hydrolase activity"/>
    <property type="evidence" value="ECO:0007669"/>
    <property type="project" value="InterPro"/>
</dbReference>
<evidence type="ECO:0000313" key="3">
    <source>
        <dbReference type="EMBL" id="KDR24464.1"/>
    </source>
</evidence>
<dbReference type="SUPFAM" id="SSF51695">
    <property type="entry name" value="PLC-like phosphodiesterases"/>
    <property type="match status" value="1"/>
</dbReference>
<dbReference type="OMA" id="WFTTGVP"/>
<dbReference type="FunCoup" id="A0A067RX39">
    <property type="interactions" value="7"/>
</dbReference>
<name>A0A067RX39_ZOONE</name>
<dbReference type="Gene3D" id="3.20.20.190">
    <property type="entry name" value="Phosphatidylinositol (PI) phosphodiesterase"/>
    <property type="match status" value="1"/>
</dbReference>
<dbReference type="InterPro" id="IPR051057">
    <property type="entry name" value="PI-PLC_domain"/>
</dbReference>
<dbReference type="InterPro" id="IPR000909">
    <property type="entry name" value="PLipase_C_PInositol-sp_X_dom"/>
</dbReference>
<dbReference type="PANTHER" id="PTHR13593">
    <property type="match status" value="1"/>
</dbReference>
<dbReference type="PANTHER" id="PTHR13593:SF149">
    <property type="entry name" value="PHOSPHATIDYLINOSITOL-SPECIFIC PHOSPHOLIPASE C X DOMAIN CONTAINING, ISOFORM A"/>
    <property type="match status" value="1"/>
</dbReference>
<proteinExistence type="predicted"/>
<feature type="domain" description="Phosphatidylinositol-specific phospholipase C X" evidence="2">
    <location>
        <begin position="153"/>
        <end position="304"/>
    </location>
</feature>